<organism evidence="9 10">
    <name type="scientific">Mycena chlorophos</name>
    <name type="common">Agaric fungus</name>
    <name type="synonym">Agaricus chlorophos</name>
    <dbReference type="NCBI Taxonomy" id="658473"/>
    <lineage>
        <taxon>Eukaryota</taxon>
        <taxon>Fungi</taxon>
        <taxon>Dikarya</taxon>
        <taxon>Basidiomycota</taxon>
        <taxon>Agaricomycotina</taxon>
        <taxon>Agaricomycetes</taxon>
        <taxon>Agaricomycetidae</taxon>
        <taxon>Agaricales</taxon>
        <taxon>Marasmiineae</taxon>
        <taxon>Mycenaceae</taxon>
        <taxon>Mycena</taxon>
    </lineage>
</organism>
<evidence type="ECO:0000256" key="6">
    <source>
        <dbReference type="PROSITE-ProRule" id="PRU00094"/>
    </source>
</evidence>
<dbReference type="OrthoDB" id="515401at2759"/>
<protein>
    <recommendedName>
        <fullName evidence="8">GATA-type domain-containing protein</fullName>
    </recommendedName>
</protein>
<dbReference type="CDD" id="cd00202">
    <property type="entry name" value="ZnF_GATA"/>
    <property type="match status" value="2"/>
</dbReference>
<evidence type="ECO:0000256" key="7">
    <source>
        <dbReference type="SAM" id="MobiDB-lite"/>
    </source>
</evidence>
<dbReference type="Proteomes" id="UP000613580">
    <property type="component" value="Unassembled WGS sequence"/>
</dbReference>
<dbReference type="InterPro" id="IPR000679">
    <property type="entry name" value="Znf_GATA"/>
</dbReference>
<feature type="compositionally biased region" description="Pro residues" evidence="7">
    <location>
        <begin position="243"/>
        <end position="255"/>
    </location>
</feature>
<feature type="region of interest" description="Disordered" evidence="7">
    <location>
        <begin position="321"/>
        <end position="359"/>
    </location>
</feature>
<keyword evidence="2" id="KW-0479">Metal-binding</keyword>
<reference evidence="9" key="1">
    <citation type="submission" date="2020-05" db="EMBL/GenBank/DDBJ databases">
        <title>Mycena genomes resolve the evolution of fungal bioluminescence.</title>
        <authorList>
            <person name="Tsai I.J."/>
        </authorList>
    </citation>
    <scope>NUCLEOTIDE SEQUENCE</scope>
    <source>
        <strain evidence="9">110903Hualien_Pintung</strain>
    </source>
</reference>
<dbReference type="GO" id="GO:0000978">
    <property type="term" value="F:RNA polymerase II cis-regulatory region sequence-specific DNA binding"/>
    <property type="evidence" value="ECO:0007669"/>
    <property type="project" value="TreeGrafter"/>
</dbReference>
<feature type="domain" description="GATA-type" evidence="8">
    <location>
        <begin position="404"/>
        <end position="455"/>
    </location>
</feature>
<evidence type="ECO:0000256" key="5">
    <source>
        <dbReference type="ARBA" id="ARBA00023242"/>
    </source>
</evidence>
<gene>
    <name evidence="9" type="ORF">HMN09_00809100</name>
</gene>
<dbReference type="PROSITE" id="PS50114">
    <property type="entry name" value="GATA_ZN_FINGER_2"/>
    <property type="match status" value="3"/>
</dbReference>
<sequence>MGSDPLSAPPLMTMPMMPGMELVQTLTSALQLAQEQIVLLRNEMALRPASEMPAEDPDYARLKDNYDRELVKSEGLRQSIIRLEGERKAAETRAADVKAQCETLLREYMTELDRMEGERDTAVKEKELVETALLEQEGEISDLKKRIRELEARSTAAKPPPPDSTQVNAQLIERLRRQNETLKSRNEALEREMATASLKAVAPTPNEPVVSSAATTPDVETASGSRKRKRSEPPTPTTTLSSPPIPLHAPPPYAPPSITVSVPLPFPHSGVRKDPPTKTCTRCGLRSTSHWRAHPETGHPLCNSCGLYLATLVSASLPAPGPTTARPSLSMSTSAAPGSTPVPIQTPPSPPPSAIGSDSKRIKLESAPQPAISLPVLPVTIPKQPPPPAVVPPKAAPAPVPGVRQCTDCGTRTTSQWRRSATTGEHVCNTCGLFSEAKTAAKSALGSTSAAGAAREPGLRKPRVKPVPDVPGEPKMCKMCGAQASPAWRRSATGERLCNRCGLKSAK</sequence>
<comment type="caution">
    <text evidence="9">The sequence shown here is derived from an EMBL/GenBank/DDBJ whole genome shotgun (WGS) entry which is preliminary data.</text>
</comment>
<dbReference type="InterPro" id="IPR013088">
    <property type="entry name" value="Znf_NHR/GATA"/>
</dbReference>
<dbReference type="PANTHER" id="PTHR10071:SF281">
    <property type="entry name" value="BOX A-BINDING FACTOR-RELATED"/>
    <property type="match status" value="1"/>
</dbReference>
<dbReference type="SUPFAM" id="SSF57716">
    <property type="entry name" value="Glucocorticoid receptor-like (DNA-binding domain)"/>
    <property type="match status" value="3"/>
</dbReference>
<keyword evidence="3 6" id="KW-0863">Zinc-finger</keyword>
<dbReference type="GO" id="GO:0000122">
    <property type="term" value="P:negative regulation of transcription by RNA polymerase II"/>
    <property type="evidence" value="ECO:0007669"/>
    <property type="project" value="TreeGrafter"/>
</dbReference>
<dbReference type="PANTHER" id="PTHR10071">
    <property type="entry name" value="TRANSCRIPTION FACTOR GATA FAMILY MEMBER"/>
    <property type="match status" value="1"/>
</dbReference>
<feature type="region of interest" description="Disordered" evidence="7">
    <location>
        <begin position="448"/>
        <end position="472"/>
    </location>
</feature>
<keyword evidence="10" id="KW-1185">Reference proteome</keyword>
<keyword evidence="4" id="KW-0862">Zinc</keyword>
<keyword evidence="5" id="KW-0539">Nucleus</keyword>
<feature type="region of interest" description="Disordered" evidence="7">
    <location>
        <begin position="196"/>
        <end position="256"/>
    </location>
</feature>
<accession>A0A8H6SVR1</accession>
<feature type="domain" description="GATA-type" evidence="8">
    <location>
        <begin position="471"/>
        <end position="503"/>
    </location>
</feature>
<dbReference type="AlphaFoldDB" id="A0A8H6SVR1"/>
<feature type="domain" description="GATA-type" evidence="8">
    <location>
        <begin position="274"/>
        <end position="309"/>
    </location>
</feature>
<dbReference type="EMBL" id="JACAZE010000010">
    <property type="protein sequence ID" value="KAF7305561.1"/>
    <property type="molecule type" value="Genomic_DNA"/>
</dbReference>
<evidence type="ECO:0000259" key="8">
    <source>
        <dbReference type="PROSITE" id="PS50114"/>
    </source>
</evidence>
<dbReference type="Pfam" id="PF00320">
    <property type="entry name" value="GATA"/>
    <property type="match status" value="3"/>
</dbReference>
<name>A0A8H6SVR1_MYCCL</name>
<dbReference type="InterPro" id="IPR039355">
    <property type="entry name" value="Transcription_factor_GATA"/>
</dbReference>
<evidence type="ECO:0000256" key="2">
    <source>
        <dbReference type="ARBA" id="ARBA00022723"/>
    </source>
</evidence>
<dbReference type="Gene3D" id="3.30.50.10">
    <property type="entry name" value="Erythroid Transcription Factor GATA-1, subunit A"/>
    <property type="match status" value="3"/>
</dbReference>
<dbReference type="GO" id="GO:0005634">
    <property type="term" value="C:nucleus"/>
    <property type="evidence" value="ECO:0007669"/>
    <property type="project" value="UniProtKB-SubCell"/>
</dbReference>
<dbReference type="GO" id="GO:0045944">
    <property type="term" value="P:positive regulation of transcription by RNA polymerase II"/>
    <property type="evidence" value="ECO:0007669"/>
    <property type="project" value="TreeGrafter"/>
</dbReference>
<evidence type="ECO:0000256" key="3">
    <source>
        <dbReference type="ARBA" id="ARBA00022771"/>
    </source>
</evidence>
<feature type="compositionally biased region" description="Polar residues" evidence="7">
    <location>
        <begin position="325"/>
        <end position="337"/>
    </location>
</feature>
<dbReference type="GO" id="GO:0008270">
    <property type="term" value="F:zinc ion binding"/>
    <property type="evidence" value="ECO:0007669"/>
    <property type="project" value="UniProtKB-KW"/>
</dbReference>
<evidence type="ECO:0000256" key="1">
    <source>
        <dbReference type="ARBA" id="ARBA00004123"/>
    </source>
</evidence>
<comment type="subcellular location">
    <subcellularLocation>
        <location evidence="1">Nucleus</location>
    </subcellularLocation>
</comment>
<feature type="compositionally biased region" description="Pro residues" evidence="7">
    <location>
        <begin position="344"/>
        <end position="353"/>
    </location>
</feature>
<evidence type="ECO:0000313" key="10">
    <source>
        <dbReference type="Proteomes" id="UP000613580"/>
    </source>
</evidence>
<evidence type="ECO:0000256" key="4">
    <source>
        <dbReference type="ARBA" id="ARBA00022833"/>
    </source>
</evidence>
<dbReference type="GO" id="GO:0000981">
    <property type="term" value="F:DNA-binding transcription factor activity, RNA polymerase II-specific"/>
    <property type="evidence" value="ECO:0007669"/>
    <property type="project" value="TreeGrafter"/>
</dbReference>
<proteinExistence type="predicted"/>
<evidence type="ECO:0000313" key="9">
    <source>
        <dbReference type="EMBL" id="KAF7305561.1"/>
    </source>
</evidence>
<dbReference type="SMART" id="SM00401">
    <property type="entry name" value="ZnF_GATA"/>
    <property type="match status" value="3"/>
</dbReference>